<dbReference type="STRING" id="159449.B4N89_07775"/>
<dbReference type="GO" id="GO:0016747">
    <property type="term" value="F:acyltransferase activity, transferring groups other than amino-acyl groups"/>
    <property type="evidence" value="ECO:0007669"/>
    <property type="project" value="InterPro"/>
</dbReference>
<dbReference type="PANTHER" id="PTHR43415:SF3">
    <property type="entry name" value="GNAT-FAMILY ACETYLTRANSFERASE"/>
    <property type="match status" value="1"/>
</dbReference>
<dbReference type="Pfam" id="PF13302">
    <property type="entry name" value="Acetyltransf_3"/>
    <property type="match status" value="1"/>
</dbReference>
<feature type="region of interest" description="Disordered" evidence="1">
    <location>
        <begin position="1"/>
        <end position="20"/>
    </location>
</feature>
<dbReference type="OrthoDB" id="9814648at2"/>
<feature type="compositionally biased region" description="Basic and acidic residues" evidence="1">
    <location>
        <begin position="7"/>
        <end position="20"/>
    </location>
</feature>
<reference evidence="3 4" key="1">
    <citation type="submission" date="2017-03" db="EMBL/GenBank/DDBJ databases">
        <title>Draft genome sequence of Streptomyces scabrisporus NF3, endophyte isolated from Amphipterygium adstringens.</title>
        <authorList>
            <person name="Vazquez M."/>
            <person name="Ceapa C.D."/>
            <person name="Rodriguez Luna D."/>
            <person name="Sanchez Esquivel S."/>
        </authorList>
    </citation>
    <scope>NUCLEOTIDE SEQUENCE [LARGE SCALE GENOMIC DNA]</scope>
    <source>
        <strain evidence="3 4">NF3</strain>
    </source>
</reference>
<dbReference type="EMBL" id="MWQN01000001">
    <property type="protein sequence ID" value="OPC80862.1"/>
    <property type="molecule type" value="Genomic_DNA"/>
</dbReference>
<keyword evidence="4" id="KW-1185">Reference proteome</keyword>
<sequence>MVPGGRARPDPIPRVDGADRDRALRRRAGGDHRLHARSAYPREAIPISLTRPEIVRATESLAIGPRRHDLLDTYLRWTNDPVVMRGNGRFEPEEREVLRAALDVMISGPNAHFTVYDRLRTDPHEGPLPIGTATLSIDRPVAAAEFFITLGEEGRGRGLAAPATRLVLDFAFEEAGLENVFLAVLEPNVAAIRAYTRAGFQRIGHRRRSALWAGSRVDEVLMDAIPTSLEPA</sequence>
<accession>A0A1T3NW30</accession>
<dbReference type="AlphaFoldDB" id="A0A1T3NW30"/>
<proteinExistence type="predicted"/>
<evidence type="ECO:0000313" key="3">
    <source>
        <dbReference type="EMBL" id="OPC80862.1"/>
    </source>
</evidence>
<organism evidence="3 4">
    <name type="scientific">Embleya scabrispora</name>
    <dbReference type="NCBI Taxonomy" id="159449"/>
    <lineage>
        <taxon>Bacteria</taxon>
        <taxon>Bacillati</taxon>
        <taxon>Actinomycetota</taxon>
        <taxon>Actinomycetes</taxon>
        <taxon>Kitasatosporales</taxon>
        <taxon>Streptomycetaceae</taxon>
        <taxon>Embleya</taxon>
    </lineage>
</organism>
<evidence type="ECO:0000259" key="2">
    <source>
        <dbReference type="PROSITE" id="PS51186"/>
    </source>
</evidence>
<dbReference type="InterPro" id="IPR016181">
    <property type="entry name" value="Acyl_CoA_acyltransferase"/>
</dbReference>
<comment type="caution">
    <text evidence="3">The sequence shown here is derived from an EMBL/GenBank/DDBJ whole genome shotgun (WGS) entry which is preliminary data.</text>
</comment>
<dbReference type="InterPro" id="IPR000182">
    <property type="entry name" value="GNAT_dom"/>
</dbReference>
<feature type="domain" description="N-acetyltransferase" evidence="2">
    <location>
        <begin position="61"/>
        <end position="223"/>
    </location>
</feature>
<dbReference type="Proteomes" id="UP000190037">
    <property type="component" value="Unassembled WGS sequence"/>
</dbReference>
<gene>
    <name evidence="3" type="ORF">B4N89_07775</name>
</gene>
<evidence type="ECO:0000256" key="1">
    <source>
        <dbReference type="SAM" id="MobiDB-lite"/>
    </source>
</evidence>
<protein>
    <recommendedName>
        <fullName evidence="2">N-acetyltransferase domain-containing protein</fullName>
    </recommendedName>
</protein>
<dbReference type="SUPFAM" id="SSF55729">
    <property type="entry name" value="Acyl-CoA N-acyltransferases (Nat)"/>
    <property type="match status" value="1"/>
</dbReference>
<dbReference type="PANTHER" id="PTHR43415">
    <property type="entry name" value="SPERMIDINE N(1)-ACETYLTRANSFERASE"/>
    <property type="match status" value="1"/>
</dbReference>
<dbReference type="Gene3D" id="3.40.630.30">
    <property type="match status" value="1"/>
</dbReference>
<dbReference type="PROSITE" id="PS51186">
    <property type="entry name" value="GNAT"/>
    <property type="match status" value="1"/>
</dbReference>
<evidence type="ECO:0000313" key="4">
    <source>
        <dbReference type="Proteomes" id="UP000190037"/>
    </source>
</evidence>
<name>A0A1T3NW30_9ACTN</name>